<proteinExistence type="inferred from homology"/>
<dbReference type="OrthoDB" id="9773738at2"/>
<evidence type="ECO:0000256" key="4">
    <source>
        <dbReference type="ARBA" id="ARBA00022833"/>
    </source>
</evidence>
<dbReference type="PANTHER" id="PTHR42978:SF6">
    <property type="entry name" value="QUORUM-QUENCHING LACTONASE YTNP-RELATED"/>
    <property type="match status" value="1"/>
</dbReference>
<feature type="domain" description="Metallo-beta-lactamase" evidence="6">
    <location>
        <begin position="97"/>
        <end position="281"/>
    </location>
</feature>
<keyword evidence="4" id="KW-0862">Zinc</keyword>
<accession>A0A2T0X8H9</accession>
<dbReference type="CDD" id="cd07720">
    <property type="entry name" value="OPHC2-like_MBL-fold"/>
    <property type="match status" value="1"/>
</dbReference>
<keyword evidence="8" id="KW-1185">Reference proteome</keyword>
<dbReference type="AlphaFoldDB" id="A0A2T0X8H9"/>
<comment type="caution">
    <text evidence="7">The sequence shown here is derived from an EMBL/GenBank/DDBJ whole genome shotgun (WGS) entry which is preliminary data.</text>
</comment>
<gene>
    <name evidence="7" type="ORF">BCF33_0843</name>
</gene>
<feature type="chain" id="PRO_5015656139" evidence="5">
    <location>
        <begin position="30"/>
        <end position="308"/>
    </location>
</feature>
<dbReference type="GO" id="GO:0016787">
    <property type="term" value="F:hydrolase activity"/>
    <property type="evidence" value="ECO:0007669"/>
    <property type="project" value="UniProtKB-KW"/>
</dbReference>
<evidence type="ECO:0000313" key="8">
    <source>
        <dbReference type="Proteomes" id="UP000238801"/>
    </source>
</evidence>
<dbReference type="InterPro" id="IPR036866">
    <property type="entry name" value="RibonucZ/Hydroxyglut_hydro"/>
</dbReference>
<evidence type="ECO:0000256" key="5">
    <source>
        <dbReference type="SAM" id="SignalP"/>
    </source>
</evidence>
<evidence type="ECO:0000256" key="3">
    <source>
        <dbReference type="ARBA" id="ARBA00022801"/>
    </source>
</evidence>
<dbReference type="Pfam" id="PF00753">
    <property type="entry name" value="Lactamase_B"/>
    <property type="match status" value="1"/>
</dbReference>
<keyword evidence="2" id="KW-0479">Metal-binding</keyword>
<dbReference type="SUPFAM" id="SSF56281">
    <property type="entry name" value="Metallo-hydrolase/oxidoreductase"/>
    <property type="match status" value="1"/>
</dbReference>
<keyword evidence="5" id="KW-0732">Signal</keyword>
<evidence type="ECO:0000256" key="1">
    <source>
        <dbReference type="ARBA" id="ARBA00007749"/>
    </source>
</evidence>
<organism evidence="7 8">
    <name type="scientific">Hasllibacter halocynthiae</name>
    <dbReference type="NCBI Taxonomy" id="595589"/>
    <lineage>
        <taxon>Bacteria</taxon>
        <taxon>Pseudomonadati</taxon>
        <taxon>Pseudomonadota</taxon>
        <taxon>Alphaproteobacteria</taxon>
        <taxon>Rhodobacterales</taxon>
        <taxon>Roseobacteraceae</taxon>
        <taxon>Hasllibacter</taxon>
    </lineage>
</organism>
<dbReference type="SMART" id="SM00849">
    <property type="entry name" value="Lactamase_B"/>
    <property type="match status" value="1"/>
</dbReference>
<comment type="similarity">
    <text evidence="1">Belongs to the metallo-beta-lactamase superfamily.</text>
</comment>
<name>A0A2T0X8H9_9RHOB</name>
<dbReference type="InterPro" id="IPR001279">
    <property type="entry name" value="Metallo-B-lactamas"/>
</dbReference>
<keyword evidence="3 7" id="KW-0378">Hydrolase</keyword>
<protein>
    <submittedName>
        <fullName evidence="7">Glyoxylase-like metal-dependent hydrolase (Beta-lactamase superfamily II)</fullName>
    </submittedName>
</protein>
<feature type="signal peptide" evidence="5">
    <location>
        <begin position="1"/>
        <end position="29"/>
    </location>
</feature>
<dbReference type="InterPro" id="IPR006311">
    <property type="entry name" value="TAT_signal"/>
</dbReference>
<dbReference type="PANTHER" id="PTHR42978">
    <property type="entry name" value="QUORUM-QUENCHING LACTONASE YTNP-RELATED-RELATED"/>
    <property type="match status" value="1"/>
</dbReference>
<dbReference type="Gene3D" id="3.60.15.10">
    <property type="entry name" value="Ribonuclease Z/Hydroxyacylglutathione hydrolase-like"/>
    <property type="match status" value="1"/>
</dbReference>
<dbReference type="RefSeq" id="WP_106159626.1">
    <property type="nucleotide sequence ID" value="NZ_PVTT01000001.1"/>
</dbReference>
<dbReference type="EMBL" id="PVTT01000001">
    <property type="protein sequence ID" value="PRY95227.1"/>
    <property type="molecule type" value="Genomic_DNA"/>
</dbReference>
<evidence type="ECO:0000313" key="7">
    <source>
        <dbReference type="EMBL" id="PRY95227.1"/>
    </source>
</evidence>
<dbReference type="PROSITE" id="PS51318">
    <property type="entry name" value="TAT"/>
    <property type="match status" value="1"/>
</dbReference>
<evidence type="ECO:0000256" key="2">
    <source>
        <dbReference type="ARBA" id="ARBA00022723"/>
    </source>
</evidence>
<reference evidence="7 8" key="1">
    <citation type="submission" date="2018-03" db="EMBL/GenBank/DDBJ databases">
        <title>Genomic Encyclopedia of Archaeal and Bacterial Type Strains, Phase II (KMG-II): from individual species to whole genera.</title>
        <authorList>
            <person name="Goeker M."/>
        </authorList>
    </citation>
    <scope>NUCLEOTIDE SEQUENCE [LARGE SCALE GENOMIC DNA]</scope>
    <source>
        <strain evidence="7 8">DSM 29318</strain>
    </source>
</reference>
<dbReference type="Proteomes" id="UP000238801">
    <property type="component" value="Unassembled WGS sequence"/>
</dbReference>
<dbReference type="InterPro" id="IPR051013">
    <property type="entry name" value="MBL_superfamily_lactonases"/>
</dbReference>
<sequence>MTTRRTLLTAAAALPLAAPAILRATGARAQGDDAPATGPLAHRTRPFAIGGLTVTPLLSGAAVRDDPHSIFGLNVDDATFEEVSAEARIPADAAQFFFTPTLVEDGTNVILFDTGLDPTGMTAALEAAGRAPGDVTHVAITHMHPDHIGGLSQDGTPTFENAEHLAGATEMAAWEEDPSDAFTAKVLPIRDRFTLIEPGAAVGPAEAVEAFGHTPGHMAFRVADGDAAMLLIADTANHPIWSLEHPDWEVLFDMDKAAAAATRRELLGMAAADGTPILGYHMPFPAVGYVEEAGDGFRWIPHSYQLFL</sequence>
<dbReference type="GO" id="GO:0046872">
    <property type="term" value="F:metal ion binding"/>
    <property type="evidence" value="ECO:0007669"/>
    <property type="project" value="UniProtKB-KW"/>
</dbReference>
<evidence type="ECO:0000259" key="6">
    <source>
        <dbReference type="SMART" id="SM00849"/>
    </source>
</evidence>